<name>A0A1Q9DKI3_SYMMI</name>
<dbReference type="Pfam" id="PF01844">
    <property type="entry name" value="HNH"/>
    <property type="match status" value="1"/>
</dbReference>
<feature type="region of interest" description="Disordered" evidence="1">
    <location>
        <begin position="295"/>
        <end position="335"/>
    </location>
</feature>
<dbReference type="GO" id="GO:0003676">
    <property type="term" value="F:nucleic acid binding"/>
    <property type="evidence" value="ECO:0007669"/>
    <property type="project" value="InterPro"/>
</dbReference>
<dbReference type="SUPFAM" id="SSF56112">
    <property type="entry name" value="Protein kinase-like (PK-like)"/>
    <property type="match status" value="1"/>
</dbReference>
<dbReference type="InterPro" id="IPR011009">
    <property type="entry name" value="Kinase-like_dom_sf"/>
</dbReference>
<accession>A0A1Q9DKI3</accession>
<dbReference type="EMBL" id="LSRX01000494">
    <property type="protein sequence ID" value="OLP95684.1"/>
    <property type="molecule type" value="Genomic_DNA"/>
</dbReference>
<evidence type="ECO:0000313" key="3">
    <source>
        <dbReference type="EMBL" id="OLP95684.1"/>
    </source>
</evidence>
<sequence>MCKLCIALGTFEVDHVIPVSQFLSGQQQELQALCLECHRTKTSLEGNHCTNLESRFSRYDYLNYAASPRLPPLAELAKSSHFKWSLDATAHVDQRGRLQLAFCRENSLGSHLCEHQDRLLVMQHVAKKCRPAVKQLLAPGRHPSRHGGAESKGESLLLTGFQARRRFPRQGSPTVNLVISRAKGLQINERENRRLMQVSSDPAARCRREPEGGVVRLESGQTFAGPELLKHTASVQGLICGDGSALATPRFLTSQGAQRLRNPRNLAQPGFKPIDSHEWKFYVEGTNVWKQNYKTGRKARKREEEKAAAEERQEKKANEEKAAAQAVAKEEKAKKAAVEEQRQNCEKKEGKKAGHCGHYAVTTDSFFGPGFKPKEMFGMRKESTGMGEGELKVKLKMGADFVGTTGLLKFQKSKLMHGSAEQARLGTQGYELLVHEIVDVLIKPKTVTIDQQMEANVVTKCGTEQRAARHIIISTVQPRDSVASYQAVPLVPLNAKALVDIYGTYLTSEISPGQGALGAAIPRSMQSNLASTVQSALGLTNTLNICHAGLWTRIWLNLLSTEFAARAAGSEVQWVAPGADMVWNGSVGSGGKSYLMYDTLAQQGRVVFLEMQLEELQDLAPAIRMLLSSYPVFQVRYSVDMQNDLCDASSMQDQPMFEPDGDYTDVNGDMDFMPMAEMFRFEYPGQVVVLTEREEALRAGDLPLGFTEMGALGAPVNGAQPGTLVPAGAFLTGGPYSAERVQRAVTLLANALPDAGGCSSGFLNAVSRLCSPCWMGVYGSESLDQSAAVTATGKVLFPAECSTPKFIESYKKILTTANAYAAEIAWWCNRNPDYIAWSHGNLNVDNVFFWRTAEGALDLGILDWGGASSGSMGWKLWWWLYCCEYDFLNSTLDQLLDTFIAEYQANGGPALDREELRWQFTLSALAQGVGLLGAVPQIYKMCKKTEWPTIKSRKDPRIVNNIDGKNTLRIYIGVKGSGNMIKDWDIERKLDNWTKEVCAAAGIPQKEIVVPV</sequence>
<evidence type="ECO:0000313" key="4">
    <source>
        <dbReference type="Proteomes" id="UP000186817"/>
    </source>
</evidence>
<keyword evidence="4" id="KW-1185">Reference proteome</keyword>
<dbReference type="GO" id="GO:0004519">
    <property type="term" value="F:endonuclease activity"/>
    <property type="evidence" value="ECO:0007669"/>
    <property type="project" value="InterPro"/>
</dbReference>
<feature type="compositionally biased region" description="Basic and acidic residues" evidence="1">
    <location>
        <begin position="301"/>
        <end position="335"/>
    </location>
</feature>
<dbReference type="CDD" id="cd00085">
    <property type="entry name" value="HNHc"/>
    <property type="match status" value="1"/>
</dbReference>
<dbReference type="InterPro" id="IPR002711">
    <property type="entry name" value="HNH"/>
</dbReference>
<reference evidence="3 4" key="1">
    <citation type="submission" date="2016-02" db="EMBL/GenBank/DDBJ databases">
        <title>Genome analysis of coral dinoflagellate symbionts highlights evolutionary adaptations to a symbiotic lifestyle.</title>
        <authorList>
            <person name="Aranda M."/>
            <person name="Li Y."/>
            <person name="Liew Y.J."/>
            <person name="Baumgarten S."/>
            <person name="Simakov O."/>
            <person name="Wilson M."/>
            <person name="Piel J."/>
            <person name="Ashoor H."/>
            <person name="Bougouffa S."/>
            <person name="Bajic V.B."/>
            <person name="Ryu T."/>
            <person name="Ravasi T."/>
            <person name="Bayer T."/>
            <person name="Micklem G."/>
            <person name="Kim H."/>
            <person name="Bhak J."/>
            <person name="Lajeunesse T.C."/>
            <person name="Voolstra C.R."/>
        </authorList>
    </citation>
    <scope>NUCLEOTIDE SEQUENCE [LARGE SCALE GENOMIC DNA]</scope>
    <source>
        <strain evidence="3 4">CCMP2467</strain>
    </source>
</reference>
<dbReference type="InterPro" id="IPR003615">
    <property type="entry name" value="HNH_nuc"/>
</dbReference>
<comment type="caution">
    <text evidence="3">The sequence shown here is derived from an EMBL/GenBank/DDBJ whole genome shotgun (WGS) entry which is preliminary data.</text>
</comment>
<dbReference type="Gene3D" id="3.90.1200.10">
    <property type="match status" value="1"/>
</dbReference>
<evidence type="ECO:0000259" key="2">
    <source>
        <dbReference type="Pfam" id="PF01844"/>
    </source>
</evidence>
<organism evidence="3 4">
    <name type="scientific">Symbiodinium microadriaticum</name>
    <name type="common">Dinoflagellate</name>
    <name type="synonym">Zooxanthella microadriatica</name>
    <dbReference type="NCBI Taxonomy" id="2951"/>
    <lineage>
        <taxon>Eukaryota</taxon>
        <taxon>Sar</taxon>
        <taxon>Alveolata</taxon>
        <taxon>Dinophyceae</taxon>
        <taxon>Suessiales</taxon>
        <taxon>Symbiodiniaceae</taxon>
        <taxon>Symbiodinium</taxon>
    </lineage>
</organism>
<dbReference type="Proteomes" id="UP000186817">
    <property type="component" value="Unassembled WGS sequence"/>
</dbReference>
<dbReference type="GO" id="GO:0008270">
    <property type="term" value="F:zinc ion binding"/>
    <property type="evidence" value="ECO:0007669"/>
    <property type="project" value="InterPro"/>
</dbReference>
<gene>
    <name evidence="3" type="ORF">AK812_SmicGene22162</name>
</gene>
<dbReference type="Gene3D" id="1.10.30.50">
    <property type="match status" value="1"/>
</dbReference>
<protein>
    <recommendedName>
        <fullName evidence="2">HNH domain-containing protein</fullName>
    </recommendedName>
</protein>
<evidence type="ECO:0000256" key="1">
    <source>
        <dbReference type="SAM" id="MobiDB-lite"/>
    </source>
</evidence>
<feature type="domain" description="HNH" evidence="2">
    <location>
        <begin position="10"/>
        <end position="43"/>
    </location>
</feature>
<proteinExistence type="predicted"/>
<dbReference type="AlphaFoldDB" id="A0A1Q9DKI3"/>